<dbReference type="RefSeq" id="WP_344301330.1">
    <property type="nucleotide sequence ID" value="NZ_BAAAQW010000016.1"/>
</dbReference>
<accession>A0ABN3C4S2</accession>
<name>A0ABN3C4S2_9MICC</name>
<evidence type="ECO:0000313" key="2">
    <source>
        <dbReference type="EMBL" id="GAA2203679.1"/>
    </source>
</evidence>
<comment type="caution">
    <text evidence="2">The sequence shown here is derived from an EMBL/GenBank/DDBJ whole genome shotgun (WGS) entry which is preliminary data.</text>
</comment>
<protein>
    <submittedName>
        <fullName evidence="2">ScyD/ScyE family protein</fullName>
    </submittedName>
</protein>
<sequence length="360" mass="36828">MKKSLALLAAGALIMLPAGPATAAPPSPPPPVDGLVGPLHVSAGTGNSVIVSEEFAGRLTRIEEGTKTELYAPPVDEQWDVAGTATQGSTTYVVESQGAGPEDPRPLAGHLVAVDAMGRTTTITDQIGAYETTQNPDGDVHYGLGPNAPAECSSQLTSLGFPASYTGETDSHPYALAVRGNTAYVADAGGNDVLAVNLSTGAIQTVAVLPPRPATITQDFAEQYGLPACIGQTYNFEPVPTDVAIGSDGWLYVTSLPGGPEDASLGARGAVFRVSPSTGAVQPWIQGIMSPTGLAFDGSGNLYIASLFGTGVLRAAAGTQTAQPFLDKPFTADVTVQGNMLYATTDVFGNGTLIAQKLTH</sequence>
<dbReference type="SUPFAM" id="SSF63829">
    <property type="entry name" value="Calcium-dependent phosphotriesterase"/>
    <property type="match status" value="1"/>
</dbReference>
<reference evidence="2 3" key="1">
    <citation type="journal article" date="2019" name="Int. J. Syst. Evol. Microbiol.">
        <title>The Global Catalogue of Microorganisms (GCM) 10K type strain sequencing project: providing services to taxonomists for standard genome sequencing and annotation.</title>
        <authorList>
            <consortium name="The Broad Institute Genomics Platform"/>
            <consortium name="The Broad Institute Genome Sequencing Center for Infectious Disease"/>
            <person name="Wu L."/>
            <person name="Ma J."/>
        </authorList>
    </citation>
    <scope>NUCLEOTIDE SEQUENCE [LARGE SCALE GENOMIC DNA]</scope>
    <source>
        <strain evidence="2 3">JCM 16034</strain>
    </source>
</reference>
<dbReference type="Gene3D" id="2.120.10.30">
    <property type="entry name" value="TolB, C-terminal domain"/>
    <property type="match status" value="1"/>
</dbReference>
<keyword evidence="3" id="KW-1185">Reference proteome</keyword>
<evidence type="ECO:0000313" key="3">
    <source>
        <dbReference type="Proteomes" id="UP001500432"/>
    </source>
</evidence>
<organism evidence="2 3">
    <name type="scientific">Sinomonas flava</name>
    <dbReference type="NCBI Taxonomy" id="496857"/>
    <lineage>
        <taxon>Bacteria</taxon>
        <taxon>Bacillati</taxon>
        <taxon>Actinomycetota</taxon>
        <taxon>Actinomycetes</taxon>
        <taxon>Micrococcales</taxon>
        <taxon>Micrococcaceae</taxon>
        <taxon>Sinomonas</taxon>
    </lineage>
</organism>
<dbReference type="EMBL" id="BAAAQW010000016">
    <property type="protein sequence ID" value="GAA2203679.1"/>
    <property type="molecule type" value="Genomic_DNA"/>
</dbReference>
<dbReference type="InterPro" id="IPR011042">
    <property type="entry name" value="6-blade_b-propeller_TolB-like"/>
</dbReference>
<dbReference type="InterPro" id="IPR048031">
    <property type="entry name" value="ScyD/ScyE-like"/>
</dbReference>
<dbReference type="SUPFAM" id="SSF63825">
    <property type="entry name" value="YWTD domain"/>
    <property type="match status" value="1"/>
</dbReference>
<evidence type="ECO:0000256" key="1">
    <source>
        <dbReference type="SAM" id="SignalP"/>
    </source>
</evidence>
<feature type="signal peptide" evidence="1">
    <location>
        <begin position="1"/>
        <end position="23"/>
    </location>
</feature>
<proteinExistence type="predicted"/>
<dbReference type="NCBIfam" id="NF033206">
    <property type="entry name" value="ScyE_fam"/>
    <property type="match status" value="1"/>
</dbReference>
<dbReference type="Proteomes" id="UP001500432">
    <property type="component" value="Unassembled WGS sequence"/>
</dbReference>
<gene>
    <name evidence="2" type="ORF">GCM10009849_36990</name>
</gene>
<keyword evidence="1" id="KW-0732">Signal</keyword>
<feature type="chain" id="PRO_5045272767" evidence="1">
    <location>
        <begin position="24"/>
        <end position="360"/>
    </location>
</feature>